<name>A0AAV3QTB4_LITER</name>
<gene>
    <name evidence="1" type="ORF">LIER_20761</name>
</gene>
<proteinExistence type="predicted"/>
<sequence>MCLIKKSDSVLVENDVPLNFHSSSDKQMTDKPRITELCVAGSEVVSGKIEVEASPISTPTIINSQVSPGVFAAEQDSDLELVQSVCNVQRSETKGAQIEADFGPAKVPVDAENGHTSEVAELDYIGLKLDVIKVT</sequence>
<keyword evidence="2" id="KW-1185">Reference proteome</keyword>
<evidence type="ECO:0000313" key="2">
    <source>
        <dbReference type="Proteomes" id="UP001454036"/>
    </source>
</evidence>
<protein>
    <submittedName>
        <fullName evidence="1">Uncharacterized protein</fullName>
    </submittedName>
</protein>
<organism evidence="1 2">
    <name type="scientific">Lithospermum erythrorhizon</name>
    <name type="common">Purple gromwell</name>
    <name type="synonym">Lithospermum officinale var. erythrorhizon</name>
    <dbReference type="NCBI Taxonomy" id="34254"/>
    <lineage>
        <taxon>Eukaryota</taxon>
        <taxon>Viridiplantae</taxon>
        <taxon>Streptophyta</taxon>
        <taxon>Embryophyta</taxon>
        <taxon>Tracheophyta</taxon>
        <taxon>Spermatophyta</taxon>
        <taxon>Magnoliopsida</taxon>
        <taxon>eudicotyledons</taxon>
        <taxon>Gunneridae</taxon>
        <taxon>Pentapetalae</taxon>
        <taxon>asterids</taxon>
        <taxon>lamiids</taxon>
        <taxon>Boraginales</taxon>
        <taxon>Boraginaceae</taxon>
        <taxon>Boraginoideae</taxon>
        <taxon>Lithospermeae</taxon>
        <taxon>Lithospermum</taxon>
    </lineage>
</organism>
<accession>A0AAV3QTB4</accession>
<dbReference type="Proteomes" id="UP001454036">
    <property type="component" value="Unassembled WGS sequence"/>
</dbReference>
<dbReference type="AlphaFoldDB" id="A0AAV3QTB4"/>
<reference evidence="1 2" key="1">
    <citation type="submission" date="2024-01" db="EMBL/GenBank/DDBJ databases">
        <title>The complete chloroplast genome sequence of Lithospermum erythrorhizon: insights into the phylogenetic relationship among Boraginaceae species and the maternal lineages of purple gromwells.</title>
        <authorList>
            <person name="Okada T."/>
            <person name="Watanabe K."/>
        </authorList>
    </citation>
    <scope>NUCLEOTIDE SEQUENCE [LARGE SCALE GENOMIC DNA]</scope>
</reference>
<comment type="caution">
    <text evidence="1">The sequence shown here is derived from an EMBL/GenBank/DDBJ whole genome shotgun (WGS) entry which is preliminary data.</text>
</comment>
<evidence type="ECO:0000313" key="1">
    <source>
        <dbReference type="EMBL" id="GAA0165327.1"/>
    </source>
</evidence>
<dbReference type="EMBL" id="BAABME010005342">
    <property type="protein sequence ID" value="GAA0165327.1"/>
    <property type="molecule type" value="Genomic_DNA"/>
</dbReference>